<sequence>MKPITILSLGVTLVLSMTSCNKFLDENPYSSLVEPDNASKIEKLLGSAYSTSSIAYLTELSSDNIQDDGVNNPYTNQFCEKAAYWETIVNSDGLYDAPYLIWQNTYNSIAHANEALEDIEALGGDKEELQGIKGEALLARAYGHFCLANLFCLPYDPSSSSTDPGIPYIKKRVVNLQPNYPRGTMAETYEQIAADLEAGIPLLEKYSNYTDKEKKFHFTAASAHAFAARFFLYYQKWTEAIAHADKVLGSDPKLVLRNWKAFYSIPRTDASFALAYYDISNPANLLTVPTYSYYPWLVTGGTAYYNTRFTQSQELTLTETLFAKNIWGTKDPYWFQPFIYTEGNINKTVQPKLPTFPSNSIQTMETPFTTDETLLVRAEAKLHLGSSQYASAIEDMNLWTTNYLNDGENNSRQKTFTQQEIVAFYSALPIDSEGKASIRKAFNAHFTIASDEENALLQHLLQCRRILTMHEGLRWQDIKRFGIPIYRRLNNGYRYIVQDKLPGRDPRHAIQLPSQATKGAITPNPTTN</sequence>
<proteinExistence type="predicted"/>
<dbReference type="InterPro" id="IPR011990">
    <property type="entry name" value="TPR-like_helical_dom_sf"/>
</dbReference>
<dbReference type="Gene3D" id="1.25.40.390">
    <property type="match status" value="1"/>
</dbReference>
<dbReference type="STRING" id="322095.HMPREF3185_00922"/>
<dbReference type="OrthoDB" id="1147023at2"/>
<evidence type="ECO:0000313" key="2">
    <source>
        <dbReference type="EMBL" id="KXB76552.1"/>
    </source>
</evidence>
<dbReference type="RefSeq" id="WP_060935296.1">
    <property type="nucleotide sequence ID" value="NZ_KQ960438.1"/>
</dbReference>
<protein>
    <recommendedName>
        <fullName evidence="1">SusD-like N-terminal domain-containing protein</fullName>
    </recommendedName>
</protein>
<organism evidence="2 3">
    <name type="scientific">Porphyromonas somerae</name>
    <dbReference type="NCBI Taxonomy" id="322095"/>
    <lineage>
        <taxon>Bacteria</taxon>
        <taxon>Pseudomonadati</taxon>
        <taxon>Bacteroidota</taxon>
        <taxon>Bacteroidia</taxon>
        <taxon>Bacteroidales</taxon>
        <taxon>Porphyromonadaceae</taxon>
        <taxon>Porphyromonas</taxon>
    </lineage>
</organism>
<evidence type="ECO:0000259" key="1">
    <source>
        <dbReference type="Pfam" id="PF14322"/>
    </source>
</evidence>
<dbReference type="EMBL" id="LSDK01000060">
    <property type="protein sequence ID" value="KXB76552.1"/>
    <property type="molecule type" value="Genomic_DNA"/>
</dbReference>
<dbReference type="PATRIC" id="fig|322095.3.peg.911"/>
<evidence type="ECO:0000313" key="3">
    <source>
        <dbReference type="Proteomes" id="UP000070224"/>
    </source>
</evidence>
<feature type="domain" description="SusD-like N-terminal" evidence="1">
    <location>
        <begin position="22"/>
        <end position="232"/>
    </location>
</feature>
<accession>A0A134B9D4</accession>
<dbReference type="AlphaFoldDB" id="A0A134B9D4"/>
<dbReference type="SUPFAM" id="SSF48452">
    <property type="entry name" value="TPR-like"/>
    <property type="match status" value="1"/>
</dbReference>
<dbReference type="Proteomes" id="UP000070224">
    <property type="component" value="Unassembled WGS sequence"/>
</dbReference>
<dbReference type="InterPro" id="IPR033985">
    <property type="entry name" value="SusD-like_N"/>
</dbReference>
<dbReference type="Pfam" id="PF14322">
    <property type="entry name" value="SusD-like_3"/>
    <property type="match status" value="1"/>
</dbReference>
<dbReference type="PROSITE" id="PS51257">
    <property type="entry name" value="PROKAR_LIPOPROTEIN"/>
    <property type="match status" value="1"/>
</dbReference>
<gene>
    <name evidence="2" type="ORF">HMPREF3185_00922</name>
</gene>
<comment type="caution">
    <text evidence="2">The sequence shown here is derived from an EMBL/GenBank/DDBJ whole genome shotgun (WGS) entry which is preliminary data.</text>
</comment>
<name>A0A134B9D4_9PORP</name>
<reference evidence="3" key="1">
    <citation type="submission" date="2016-01" db="EMBL/GenBank/DDBJ databases">
        <authorList>
            <person name="Mitreva M."/>
            <person name="Pepin K.H."/>
            <person name="Mihindukulasuriya K.A."/>
            <person name="Fulton R."/>
            <person name="Fronick C."/>
            <person name="O'Laughlin M."/>
            <person name="Miner T."/>
            <person name="Herter B."/>
            <person name="Rosa B.A."/>
            <person name="Cordes M."/>
            <person name="Tomlinson C."/>
            <person name="Wollam A."/>
            <person name="Palsikar V.B."/>
            <person name="Mardis E.R."/>
            <person name="Wilson R.K."/>
        </authorList>
    </citation>
    <scope>NUCLEOTIDE SEQUENCE [LARGE SCALE GENOMIC DNA]</scope>
    <source>
        <strain evidence="3">KA00683</strain>
    </source>
</reference>
<keyword evidence="3" id="KW-1185">Reference proteome</keyword>